<gene>
    <name evidence="1" type="ORF">C2S53_003951</name>
</gene>
<dbReference type="GO" id="GO:0005886">
    <property type="term" value="C:plasma membrane"/>
    <property type="evidence" value="ECO:0007669"/>
    <property type="project" value="TreeGrafter"/>
</dbReference>
<dbReference type="AlphaFoldDB" id="A0AAD4PBY7"/>
<dbReference type="PANTHER" id="PTHR32382">
    <property type="entry name" value="FASCICLIN-LIKE ARABINOGALACTAN PROTEIN"/>
    <property type="match status" value="1"/>
</dbReference>
<protein>
    <submittedName>
        <fullName evidence="1">FASCICLIN-like arabinogalactan 1</fullName>
    </submittedName>
</protein>
<organism evidence="1 2">
    <name type="scientific">Perilla frutescens var. hirtella</name>
    <name type="common">Perilla citriodora</name>
    <name type="synonym">Perilla setoyensis</name>
    <dbReference type="NCBI Taxonomy" id="608512"/>
    <lineage>
        <taxon>Eukaryota</taxon>
        <taxon>Viridiplantae</taxon>
        <taxon>Streptophyta</taxon>
        <taxon>Embryophyta</taxon>
        <taxon>Tracheophyta</taxon>
        <taxon>Spermatophyta</taxon>
        <taxon>Magnoliopsida</taxon>
        <taxon>eudicotyledons</taxon>
        <taxon>Gunneridae</taxon>
        <taxon>Pentapetalae</taxon>
        <taxon>asterids</taxon>
        <taxon>lamiids</taxon>
        <taxon>Lamiales</taxon>
        <taxon>Lamiaceae</taxon>
        <taxon>Nepetoideae</taxon>
        <taxon>Elsholtzieae</taxon>
        <taxon>Perilla</taxon>
    </lineage>
</organism>
<proteinExistence type="predicted"/>
<name>A0AAD4PBY7_PERFH</name>
<reference evidence="1 2" key="1">
    <citation type="journal article" date="2021" name="Nat. Commun.">
        <title>Incipient diploidization of the medicinal plant Perilla within 10,000 years.</title>
        <authorList>
            <person name="Zhang Y."/>
            <person name="Shen Q."/>
            <person name="Leng L."/>
            <person name="Zhang D."/>
            <person name="Chen S."/>
            <person name="Shi Y."/>
            <person name="Ning Z."/>
            <person name="Chen S."/>
        </authorList>
    </citation>
    <scope>NUCLEOTIDE SEQUENCE [LARGE SCALE GENOMIC DNA]</scope>
    <source>
        <strain evidence="2">cv. PC099</strain>
    </source>
</reference>
<dbReference type="EMBL" id="SDAM02000044">
    <property type="protein sequence ID" value="KAH6834714.1"/>
    <property type="molecule type" value="Genomic_DNA"/>
</dbReference>
<dbReference type="SUPFAM" id="SSF82153">
    <property type="entry name" value="FAS1 domain"/>
    <property type="match status" value="1"/>
</dbReference>
<dbReference type="PANTHER" id="PTHR32382:SF4">
    <property type="entry name" value="FASCICLIN-LIKE ARABINOGALACTAN PROTEIN 1"/>
    <property type="match status" value="1"/>
</dbReference>
<keyword evidence="2" id="KW-1185">Reference proteome</keyword>
<dbReference type="Proteomes" id="UP001190926">
    <property type="component" value="Unassembled WGS sequence"/>
</dbReference>
<accession>A0AAD4PBY7</accession>
<evidence type="ECO:0000313" key="1">
    <source>
        <dbReference type="EMBL" id="KAH6834714.1"/>
    </source>
</evidence>
<dbReference type="InterPro" id="IPR033254">
    <property type="entry name" value="Plant_FLA"/>
</dbReference>
<dbReference type="InterPro" id="IPR036378">
    <property type="entry name" value="FAS1_dom_sf"/>
</dbReference>
<evidence type="ECO:0000313" key="2">
    <source>
        <dbReference type="Proteomes" id="UP001190926"/>
    </source>
</evidence>
<sequence>MSDLLSKHLTLGAIKNVLSLHVLLDYFDAKKLHQITNGTAVAATIFQATGSATSSAGFVNITDLKGGKVGFAPQDNGGVVSAMFVKSVDAIPYNISVIQISSILPPPKLRLRRRGRARSTSPR</sequence>
<comment type="caution">
    <text evidence="1">The sequence shown here is derived from an EMBL/GenBank/DDBJ whole genome shotgun (WGS) entry which is preliminary data.</text>
</comment>